<evidence type="ECO:0000259" key="3">
    <source>
        <dbReference type="PROSITE" id="PS51786"/>
    </source>
</evidence>
<dbReference type="Pfam" id="PF05362">
    <property type="entry name" value="Lon_C"/>
    <property type="match status" value="1"/>
</dbReference>
<dbReference type="Gene3D" id="3.30.230.10">
    <property type="match status" value="1"/>
</dbReference>
<comment type="caution">
    <text evidence="4">The sequence shown here is derived from an EMBL/GenBank/DDBJ whole genome shotgun (WGS) entry which is preliminary data.</text>
</comment>
<dbReference type="EC" id="3.4.21.53" evidence="2"/>
<proteinExistence type="inferred from homology"/>
<dbReference type="Gene3D" id="1.10.8.60">
    <property type="match status" value="1"/>
</dbReference>
<gene>
    <name evidence="4" type="ORF">TW81_10740</name>
</gene>
<dbReference type="GO" id="GO:0030163">
    <property type="term" value="P:protein catabolic process"/>
    <property type="evidence" value="ECO:0007669"/>
    <property type="project" value="InterPro"/>
</dbReference>
<dbReference type="PRINTS" id="PR00830">
    <property type="entry name" value="ENDOLAPTASE"/>
</dbReference>
<feature type="domain" description="Lon proteolytic" evidence="3">
    <location>
        <begin position="562"/>
        <end position="757"/>
    </location>
</feature>
<dbReference type="InterPro" id="IPR041699">
    <property type="entry name" value="AAA_32"/>
</dbReference>
<dbReference type="PROSITE" id="PS51786">
    <property type="entry name" value="LON_PROTEOLYTIC"/>
    <property type="match status" value="1"/>
</dbReference>
<dbReference type="InterPro" id="IPR027417">
    <property type="entry name" value="P-loop_NTPase"/>
</dbReference>
<evidence type="ECO:0000313" key="5">
    <source>
        <dbReference type="Proteomes" id="UP000033673"/>
    </source>
</evidence>
<dbReference type="PANTHER" id="PTHR10046">
    <property type="entry name" value="ATP DEPENDENT LON PROTEASE FAMILY MEMBER"/>
    <property type="match status" value="1"/>
</dbReference>
<dbReference type="Pfam" id="PF20437">
    <property type="entry name" value="LonC_helical"/>
    <property type="match status" value="1"/>
</dbReference>
<reference evidence="4 5" key="1">
    <citation type="journal article" date="2015" name="BMC Genomics">
        <title>Genome mining reveals unlocked bioactive potential of marine Gram-negative bacteria.</title>
        <authorList>
            <person name="Machado H."/>
            <person name="Sonnenschein E.C."/>
            <person name="Melchiorsen J."/>
            <person name="Gram L."/>
        </authorList>
    </citation>
    <scope>NUCLEOTIDE SEQUENCE [LARGE SCALE GENOMIC DNA]</scope>
    <source>
        <strain evidence="4 5">S2757</strain>
    </source>
</reference>
<dbReference type="Pfam" id="PF20436">
    <property type="entry name" value="LonB_AAA-LID"/>
    <property type="match status" value="1"/>
</dbReference>
<feature type="active site" evidence="2">
    <location>
        <position position="652"/>
    </location>
</feature>
<evidence type="ECO:0000313" key="4">
    <source>
        <dbReference type="EMBL" id="KJY82697.1"/>
    </source>
</evidence>
<dbReference type="GO" id="GO:0006508">
    <property type="term" value="P:proteolysis"/>
    <property type="evidence" value="ECO:0007669"/>
    <property type="project" value="UniProtKB-KW"/>
</dbReference>
<dbReference type="InterPro" id="IPR008269">
    <property type="entry name" value="Lon_proteolytic"/>
</dbReference>
<keyword evidence="2" id="KW-0720">Serine protease</keyword>
<dbReference type="InterPro" id="IPR020568">
    <property type="entry name" value="Ribosomal_Su5_D2-typ_SF"/>
</dbReference>
<protein>
    <recommendedName>
        <fullName evidence="2">endopeptidase La</fullName>
        <ecNumber evidence="2">3.4.21.53</ecNumber>
    </recommendedName>
</protein>
<dbReference type="OrthoDB" id="9758568at2"/>
<dbReference type="GO" id="GO:0004176">
    <property type="term" value="F:ATP-dependent peptidase activity"/>
    <property type="evidence" value="ECO:0007669"/>
    <property type="project" value="UniProtKB-UniRule"/>
</dbReference>
<dbReference type="SUPFAM" id="SSF54211">
    <property type="entry name" value="Ribosomal protein S5 domain 2-like"/>
    <property type="match status" value="1"/>
</dbReference>
<name>A0A0F4NHW2_9VIBR</name>
<dbReference type="Gene3D" id="3.40.50.300">
    <property type="entry name" value="P-loop containing nucleotide triphosphate hydrolases"/>
    <property type="match status" value="2"/>
</dbReference>
<dbReference type="InterPro" id="IPR046843">
    <property type="entry name" value="LonB_AAA-LID"/>
</dbReference>
<dbReference type="Proteomes" id="UP000033673">
    <property type="component" value="Unassembled WGS sequence"/>
</dbReference>
<dbReference type="EMBL" id="JXXV01000018">
    <property type="protein sequence ID" value="KJY82697.1"/>
    <property type="molecule type" value="Genomic_DNA"/>
</dbReference>
<dbReference type="Pfam" id="PF13654">
    <property type="entry name" value="AAA_32"/>
    <property type="match status" value="1"/>
</dbReference>
<feature type="active site" evidence="2">
    <location>
        <position position="695"/>
    </location>
</feature>
<organism evidence="4 5">
    <name type="scientific">Vibrio galatheae</name>
    <dbReference type="NCBI Taxonomy" id="579748"/>
    <lineage>
        <taxon>Bacteria</taxon>
        <taxon>Pseudomonadati</taxon>
        <taxon>Pseudomonadota</taxon>
        <taxon>Gammaproteobacteria</taxon>
        <taxon>Vibrionales</taxon>
        <taxon>Vibrionaceae</taxon>
        <taxon>Vibrio</taxon>
    </lineage>
</organism>
<comment type="similarity">
    <text evidence="2">Belongs to the peptidase S16 family.</text>
</comment>
<dbReference type="PATRIC" id="fig|579748.3.peg.2210"/>
<dbReference type="InterPro" id="IPR046844">
    <property type="entry name" value="Lon-like_helical"/>
</dbReference>
<dbReference type="GO" id="GO:0005524">
    <property type="term" value="F:ATP binding"/>
    <property type="evidence" value="ECO:0007669"/>
    <property type="project" value="InterPro"/>
</dbReference>
<dbReference type="AlphaFoldDB" id="A0A0F4NHW2"/>
<evidence type="ECO:0000256" key="1">
    <source>
        <dbReference type="ARBA" id="ARBA00022670"/>
    </source>
</evidence>
<sequence>MTIQRLESNQLYLPAELEKLQSKSTKELPPIDEIVGQERAQKAVEFAMSIKEKGYNIYAIGQNGLGKRTMILRYLNRHKHDAGSLFDWCYVANFEDIRTPKVLKLPCGVGSKFKQDIEKLMSKLVNAMPLAFDNELYYSRADKLKNQLATKQEAELESITKEAKSKGISLTITTQGDYQFVAMNGDELHTEETFDALSKKEQEYFGETIDALEVQLRNMVRQLTEWEEAYTEKIKKLNDEVTLDVITHFIKQLKKDYTRYPAIKSYLTELQQDIVENADIFLDQSAEQGEVATASLDKKLPRRYKINVLVSRKNDQFPIVVEENPNYHTLFGYIETATFKGTVFTDFSLIRPGSLHKANGGVLLMDAQKVLEQPYVWDGLKRALRARQLSFTSLEKEVTLTGTVSLDPEAIPLDVKIILFGDYRTYQLLQHYDPEFSELFRVTADFEDEMKRDGDSELQYARFISSVVNDNGMLHCDRKAIARIIEHSSRLAGDQNKISLHSANIANLLRESNYVARQANSNMIRASHVEEALSNQELRVSRLKDSVMESFINGTTLIHTHGEAIGQVNALSVLSTSEYMFGAPNRITATTCYGDGEVIDIERSVDLGGSIHSKGVMILTAYLSSVFGKTAKVPLRTTITFEQSYGGVDGDSASMAEFCAVVSAFSKQPNRQDVAITGSMNQFGESQPIGGVNEKIEGFFDVCEIKGRTNEQGVIIPRSNMHNLMLRPDIVKAVEKGEFHIWAIDHVTEAIELFTGKPAGSPSDEGSYPIDTVFGIAQAKLNALRK</sequence>
<dbReference type="SUPFAM" id="SSF52540">
    <property type="entry name" value="P-loop containing nucleoside triphosphate hydrolases"/>
    <property type="match status" value="1"/>
</dbReference>
<dbReference type="InterPro" id="IPR014721">
    <property type="entry name" value="Ribsml_uS5_D2-typ_fold_subgr"/>
</dbReference>
<accession>A0A0F4NHW2</accession>
<dbReference type="RefSeq" id="WP_045955721.1">
    <property type="nucleotide sequence ID" value="NZ_JXXV01000018.1"/>
</dbReference>
<keyword evidence="1 2" id="KW-0645">Protease</keyword>
<evidence type="ECO:0000256" key="2">
    <source>
        <dbReference type="PROSITE-ProRule" id="PRU01122"/>
    </source>
</evidence>
<dbReference type="InterPro" id="IPR027065">
    <property type="entry name" value="Lon_Prtase"/>
</dbReference>
<keyword evidence="5" id="KW-1185">Reference proteome</keyword>
<comment type="catalytic activity">
    <reaction evidence="2">
        <text>Hydrolysis of proteins in presence of ATP.</text>
        <dbReference type="EC" id="3.4.21.53"/>
    </reaction>
</comment>
<dbReference type="GO" id="GO:0004252">
    <property type="term" value="F:serine-type endopeptidase activity"/>
    <property type="evidence" value="ECO:0007669"/>
    <property type="project" value="UniProtKB-UniRule"/>
</dbReference>
<keyword evidence="2" id="KW-0378">Hydrolase</keyword>